<name>A0A943I4V3_9FIRM</name>
<dbReference type="AlphaFoldDB" id="A0A943I4V3"/>
<evidence type="ECO:0000256" key="1">
    <source>
        <dbReference type="PIRSR" id="PIRSR605019-1"/>
    </source>
</evidence>
<feature type="binding site" evidence="1">
    <location>
        <position position="179"/>
    </location>
    <ligand>
        <name>Zn(2+)</name>
        <dbReference type="ChEBI" id="CHEBI:29105"/>
    </ligand>
</feature>
<dbReference type="EMBL" id="JAGZCZ010000006">
    <property type="protein sequence ID" value="MBS5519951.1"/>
    <property type="molecule type" value="Genomic_DNA"/>
</dbReference>
<protein>
    <submittedName>
        <fullName evidence="2">DNA-3-methyladenine glycosylase I</fullName>
    </submittedName>
</protein>
<dbReference type="GO" id="GO:0046872">
    <property type="term" value="F:metal ion binding"/>
    <property type="evidence" value="ECO:0007669"/>
    <property type="project" value="UniProtKB-KW"/>
</dbReference>
<evidence type="ECO:0000313" key="3">
    <source>
        <dbReference type="Proteomes" id="UP000754226"/>
    </source>
</evidence>
<dbReference type="InterPro" id="IPR005019">
    <property type="entry name" value="Adenine_glyco"/>
</dbReference>
<feature type="binding site" evidence="1">
    <location>
        <position position="17"/>
    </location>
    <ligand>
        <name>Zn(2+)</name>
        <dbReference type="ChEBI" id="CHEBI:29105"/>
    </ligand>
</feature>
<accession>A0A943I4V3</accession>
<sequence length="200" mass="22557">MSCHAWCIINPLMKAYHDQEWGVPLHDDRALFEFLMLEALQCGLSWDLILKKRAALKEAFRGFDPIPIAAFGERDVARIMATDGVIHSERKIRAVIKNAQAYLAIAKEYGSFDRYLWGYTKGKTLFYKGHGTGTLPTANGLSRAISRDLKKRGFSFVGPVTIYSYLEAVGVINDHDESCPRYKALFSLSDAVWADPFEES</sequence>
<dbReference type="Gene3D" id="1.10.340.30">
    <property type="entry name" value="Hypothetical protein, domain 2"/>
    <property type="match status" value="1"/>
</dbReference>
<gene>
    <name evidence="2" type="ORF">KHX13_06440</name>
</gene>
<keyword evidence="1" id="KW-0862">Zinc</keyword>
<dbReference type="PANTHER" id="PTHR31116:SF29">
    <property type="entry name" value="DNA GLYCOSYLASE SUPERFAMILY PROTEIN"/>
    <property type="match status" value="1"/>
</dbReference>
<dbReference type="GO" id="GO:0008725">
    <property type="term" value="F:DNA-3-methyladenine glycosylase activity"/>
    <property type="evidence" value="ECO:0007669"/>
    <property type="project" value="InterPro"/>
</dbReference>
<dbReference type="Pfam" id="PF03352">
    <property type="entry name" value="Adenine_glyco"/>
    <property type="match status" value="1"/>
</dbReference>
<feature type="binding site" evidence="1">
    <location>
        <position position="175"/>
    </location>
    <ligand>
        <name>Zn(2+)</name>
        <dbReference type="ChEBI" id="CHEBI:29105"/>
    </ligand>
</feature>
<dbReference type="Proteomes" id="UP000754226">
    <property type="component" value="Unassembled WGS sequence"/>
</dbReference>
<dbReference type="InterPro" id="IPR011257">
    <property type="entry name" value="DNA_glycosylase"/>
</dbReference>
<dbReference type="SUPFAM" id="SSF48150">
    <property type="entry name" value="DNA-glycosylase"/>
    <property type="match status" value="1"/>
</dbReference>
<dbReference type="GO" id="GO:0006284">
    <property type="term" value="P:base-excision repair"/>
    <property type="evidence" value="ECO:0007669"/>
    <property type="project" value="InterPro"/>
</dbReference>
<evidence type="ECO:0000313" key="2">
    <source>
        <dbReference type="EMBL" id="MBS5519951.1"/>
    </source>
</evidence>
<dbReference type="PANTHER" id="PTHR31116">
    <property type="entry name" value="OS04G0501200 PROTEIN"/>
    <property type="match status" value="1"/>
</dbReference>
<reference evidence="2" key="1">
    <citation type="submission" date="2021-02" db="EMBL/GenBank/DDBJ databases">
        <title>Infant gut strain persistence is associated with maternal origin, phylogeny, and functional potential including surface adhesion and iron acquisition.</title>
        <authorList>
            <person name="Lou Y.C."/>
        </authorList>
    </citation>
    <scope>NUCLEOTIDE SEQUENCE</scope>
    <source>
        <strain evidence="2">L3_106_000M1_dasL3_106_000M1_concoct_15</strain>
    </source>
</reference>
<organism evidence="2 3">
    <name type="scientific">Acidaminococcus intestini</name>
    <dbReference type="NCBI Taxonomy" id="187327"/>
    <lineage>
        <taxon>Bacteria</taxon>
        <taxon>Bacillati</taxon>
        <taxon>Bacillota</taxon>
        <taxon>Negativicutes</taxon>
        <taxon>Acidaminococcales</taxon>
        <taxon>Acidaminococcaceae</taxon>
        <taxon>Acidaminococcus</taxon>
    </lineage>
</organism>
<comment type="caution">
    <text evidence="2">The sequence shown here is derived from an EMBL/GenBank/DDBJ whole genome shotgun (WGS) entry which is preliminary data.</text>
</comment>
<keyword evidence="1" id="KW-0479">Metal-binding</keyword>
<proteinExistence type="predicted"/>